<dbReference type="STRING" id="4536.A0A0E0FKU8"/>
<dbReference type="HOGENOM" id="CLU_1083302_0_0_1"/>
<protein>
    <submittedName>
        <fullName evidence="2">Uncharacterized protein</fullName>
    </submittedName>
</protein>
<dbReference type="EnsemblPlants" id="ONIVA01G15610.1">
    <property type="protein sequence ID" value="ONIVA01G15610.1"/>
    <property type="gene ID" value="ONIVA01G15610"/>
</dbReference>
<feature type="compositionally biased region" description="Basic and acidic residues" evidence="1">
    <location>
        <begin position="174"/>
        <end position="185"/>
    </location>
</feature>
<feature type="region of interest" description="Disordered" evidence="1">
    <location>
        <begin position="172"/>
        <end position="194"/>
    </location>
</feature>
<evidence type="ECO:0000313" key="3">
    <source>
        <dbReference type="Proteomes" id="UP000006591"/>
    </source>
</evidence>
<reference evidence="2" key="2">
    <citation type="submission" date="2018-04" db="EMBL/GenBank/DDBJ databases">
        <title>OnivRS2 (Oryza nivara Reference Sequence Version 2).</title>
        <authorList>
            <person name="Zhang J."/>
            <person name="Kudrna D."/>
            <person name="Lee S."/>
            <person name="Talag J."/>
            <person name="Rajasekar S."/>
            <person name="Welchert J."/>
            <person name="Hsing Y.-I."/>
            <person name="Wing R.A."/>
        </authorList>
    </citation>
    <scope>NUCLEOTIDE SEQUENCE [LARGE SCALE GENOMIC DNA]</scope>
</reference>
<feature type="region of interest" description="Disordered" evidence="1">
    <location>
        <begin position="112"/>
        <end position="134"/>
    </location>
</feature>
<reference evidence="2" key="1">
    <citation type="submission" date="2015-04" db="UniProtKB">
        <authorList>
            <consortium name="EnsemblPlants"/>
        </authorList>
    </citation>
    <scope>IDENTIFICATION</scope>
    <source>
        <strain evidence="2">SL10</strain>
    </source>
</reference>
<evidence type="ECO:0000313" key="2">
    <source>
        <dbReference type="EnsemblPlants" id="ONIVA01G15610.1"/>
    </source>
</evidence>
<dbReference type="Proteomes" id="UP000006591">
    <property type="component" value="Chromosome 1"/>
</dbReference>
<feature type="compositionally biased region" description="Polar residues" evidence="1">
    <location>
        <begin position="1"/>
        <end position="10"/>
    </location>
</feature>
<feature type="region of interest" description="Disordered" evidence="1">
    <location>
        <begin position="1"/>
        <end position="33"/>
    </location>
</feature>
<keyword evidence="3" id="KW-1185">Reference proteome</keyword>
<sequence>MWSWNPQIGQPTIAEAGPTYRHSSRESGSGPDRRYWAARYQPNIRDVGIQFRPIFPHAALPFRPISSIATGTRRAARYRRRGALLAESYQNLFRRSNHGSISILGLVRQRQERPGTASVPAGTKRPVSKSGLARKRRSFRPARIGNGPGLACLPLFLARIHSPPLTLRFQSGREATREEKRRGDGVRLATREATATTTRFPSDVHALRRLLATDNQLIFPNADGLLPEGPEEGEARLISDEVLKRMCLILKYITVHA</sequence>
<accession>A0A0E0FKU8</accession>
<proteinExistence type="predicted"/>
<dbReference type="Gramene" id="ONIVA01G15610.1">
    <property type="protein sequence ID" value="ONIVA01G15610.1"/>
    <property type="gene ID" value="ONIVA01G15610"/>
</dbReference>
<organism evidence="2">
    <name type="scientific">Oryza nivara</name>
    <name type="common">Indian wild rice</name>
    <name type="synonym">Oryza sativa f. spontanea</name>
    <dbReference type="NCBI Taxonomy" id="4536"/>
    <lineage>
        <taxon>Eukaryota</taxon>
        <taxon>Viridiplantae</taxon>
        <taxon>Streptophyta</taxon>
        <taxon>Embryophyta</taxon>
        <taxon>Tracheophyta</taxon>
        <taxon>Spermatophyta</taxon>
        <taxon>Magnoliopsida</taxon>
        <taxon>Liliopsida</taxon>
        <taxon>Poales</taxon>
        <taxon>Poaceae</taxon>
        <taxon>BOP clade</taxon>
        <taxon>Oryzoideae</taxon>
        <taxon>Oryzeae</taxon>
        <taxon>Oryzinae</taxon>
        <taxon>Oryza</taxon>
    </lineage>
</organism>
<name>A0A0E0FKU8_ORYNI</name>
<dbReference type="AlphaFoldDB" id="A0A0E0FKU8"/>
<evidence type="ECO:0000256" key="1">
    <source>
        <dbReference type="SAM" id="MobiDB-lite"/>
    </source>
</evidence>